<organism evidence="1 2">
    <name type="scientific">Paenibacillus macquariensis</name>
    <dbReference type="NCBI Taxonomy" id="948756"/>
    <lineage>
        <taxon>Bacteria</taxon>
        <taxon>Bacillati</taxon>
        <taxon>Bacillota</taxon>
        <taxon>Bacilli</taxon>
        <taxon>Bacillales</taxon>
        <taxon>Paenibacillaceae</taxon>
        <taxon>Paenibacillus</taxon>
    </lineage>
</organism>
<evidence type="ECO:0000313" key="2">
    <source>
        <dbReference type="Proteomes" id="UP000186666"/>
    </source>
</evidence>
<accession>A0ABY1JX73</accession>
<dbReference type="EMBL" id="FTNK01000005">
    <property type="protein sequence ID" value="SIQ93388.1"/>
    <property type="molecule type" value="Genomic_DNA"/>
</dbReference>
<evidence type="ECO:0000313" key="1">
    <source>
        <dbReference type="EMBL" id="SIQ93388.1"/>
    </source>
</evidence>
<gene>
    <name evidence="1" type="ORF">SAMN05421578_105115</name>
</gene>
<sequence length="103" mass="10927">MMMITKQTATKVNELICTLCDNVASAGNPAEQVEGIARLIDSLGGSAYEIFNPVVGFETGGFCSQEEADARTKRPRTSEVDVIVNKIKQGIEASMKSGNGISS</sequence>
<dbReference type="Proteomes" id="UP000186666">
    <property type="component" value="Unassembled WGS sequence"/>
</dbReference>
<keyword evidence="2" id="KW-1185">Reference proteome</keyword>
<name>A0ABY1JX73_9BACL</name>
<dbReference type="RefSeq" id="WP_139331616.1">
    <property type="nucleotide sequence ID" value="NZ_FTNK01000005.1"/>
</dbReference>
<comment type="caution">
    <text evidence="1">The sequence shown here is derived from an EMBL/GenBank/DDBJ whole genome shotgun (WGS) entry which is preliminary data.</text>
</comment>
<protein>
    <submittedName>
        <fullName evidence="1">Uncharacterized protein</fullName>
    </submittedName>
</protein>
<reference evidence="1 2" key="1">
    <citation type="submission" date="2017-01" db="EMBL/GenBank/DDBJ databases">
        <authorList>
            <person name="Varghese N."/>
            <person name="Submissions S."/>
        </authorList>
    </citation>
    <scope>NUCLEOTIDE SEQUENCE [LARGE SCALE GENOMIC DNA]</scope>
    <source>
        <strain evidence="1 2">ATCC 23464</strain>
    </source>
</reference>
<proteinExistence type="predicted"/>